<evidence type="ECO:0000313" key="2">
    <source>
        <dbReference type="Proteomes" id="UP000234420"/>
    </source>
</evidence>
<sequence length="169" mass="19304">MSNLEKFILMSTGIKSEMLAEVSISPMTNFVRDVAECIVKPKQCYDNSFKLLQRLIQTTTEDVKYVLGMCVCSSILPIEHAWIKVGAKYYDPTLEIVVGDIIANTYYSVMEFDLDEAITAMESVLERSDGDYCPPMFNRMVHSPIYKHLYMSQQERKAMFIGNSISLEL</sequence>
<dbReference type="AlphaFoldDB" id="A0A2N4UW28"/>
<reference evidence="1 2" key="1">
    <citation type="journal article" date="2018" name="Syst. Appl. Microbiol.">
        <title>Photobacterium carnosum sp. nov., isolated from spoiled modified atmosphere packaged poultry meat.</title>
        <authorList>
            <person name="Hilgarth M."/>
            <person name="Fuertes S."/>
            <person name="Ehrmann M."/>
            <person name="Vogel R.F."/>
        </authorList>
    </citation>
    <scope>NUCLEOTIDE SEQUENCE [LARGE SCALE GENOMIC DNA]</scope>
    <source>
        <strain evidence="1 2">TMW 2.2021</strain>
    </source>
</reference>
<comment type="caution">
    <text evidence="1">The sequence shown here is derived from an EMBL/GenBank/DDBJ whole genome shotgun (WGS) entry which is preliminary data.</text>
</comment>
<dbReference type="EMBL" id="NPIB01000002">
    <property type="protein sequence ID" value="PLC59195.1"/>
    <property type="molecule type" value="Genomic_DNA"/>
</dbReference>
<protein>
    <submittedName>
        <fullName evidence="1">Uncharacterized protein</fullName>
    </submittedName>
</protein>
<evidence type="ECO:0000313" key="1">
    <source>
        <dbReference type="EMBL" id="PLC59195.1"/>
    </source>
</evidence>
<name>A0A2N4UW28_9GAMM</name>
<dbReference type="RefSeq" id="WP_101767398.1">
    <property type="nucleotide sequence ID" value="NZ_BPPU01000003.1"/>
</dbReference>
<dbReference type="GeneID" id="69966987"/>
<keyword evidence="2" id="KW-1185">Reference proteome</keyword>
<accession>A0A2N4UW28</accession>
<gene>
    <name evidence="1" type="ORF">CIK00_02725</name>
</gene>
<organism evidence="1 2">
    <name type="scientific">Photobacterium carnosum</name>
    <dbReference type="NCBI Taxonomy" id="2023717"/>
    <lineage>
        <taxon>Bacteria</taxon>
        <taxon>Pseudomonadati</taxon>
        <taxon>Pseudomonadota</taxon>
        <taxon>Gammaproteobacteria</taxon>
        <taxon>Vibrionales</taxon>
        <taxon>Vibrionaceae</taxon>
        <taxon>Photobacterium</taxon>
    </lineage>
</organism>
<proteinExistence type="predicted"/>
<dbReference type="Proteomes" id="UP000234420">
    <property type="component" value="Unassembled WGS sequence"/>
</dbReference>